<dbReference type="SUPFAM" id="SSF57903">
    <property type="entry name" value="FYVE/PHD zinc finger"/>
    <property type="match status" value="1"/>
</dbReference>
<dbReference type="InterPro" id="IPR011011">
    <property type="entry name" value="Znf_FYVE_PHD"/>
</dbReference>
<protein>
    <submittedName>
        <fullName evidence="2">Uncharacterized protein</fullName>
    </submittedName>
</protein>
<evidence type="ECO:0000313" key="2">
    <source>
        <dbReference type="EMBL" id="CAJ1399588.1"/>
    </source>
</evidence>
<proteinExistence type="predicted"/>
<dbReference type="SUPFAM" id="SSF47473">
    <property type="entry name" value="EF-hand"/>
    <property type="match status" value="1"/>
</dbReference>
<accession>A0AA36J4P4</accession>
<dbReference type="InterPro" id="IPR011992">
    <property type="entry name" value="EF-hand-dom_pair"/>
</dbReference>
<dbReference type="AlphaFoldDB" id="A0AA36J4P4"/>
<feature type="compositionally biased region" description="Basic and acidic residues" evidence="1">
    <location>
        <begin position="231"/>
        <end position="246"/>
    </location>
</feature>
<evidence type="ECO:0000313" key="3">
    <source>
        <dbReference type="Proteomes" id="UP001178507"/>
    </source>
</evidence>
<organism evidence="2 3">
    <name type="scientific">Effrenium voratum</name>
    <dbReference type="NCBI Taxonomy" id="2562239"/>
    <lineage>
        <taxon>Eukaryota</taxon>
        <taxon>Sar</taxon>
        <taxon>Alveolata</taxon>
        <taxon>Dinophyceae</taxon>
        <taxon>Suessiales</taxon>
        <taxon>Symbiodiniaceae</taxon>
        <taxon>Effrenium</taxon>
    </lineage>
</organism>
<dbReference type="CDD" id="cd00051">
    <property type="entry name" value="EFh"/>
    <property type="match status" value="1"/>
</dbReference>
<dbReference type="GO" id="GO:0005509">
    <property type="term" value="F:calcium ion binding"/>
    <property type="evidence" value="ECO:0007669"/>
    <property type="project" value="InterPro"/>
</dbReference>
<sequence>MDEPEISEDLASFTTSGLNLNSCLGSILARFSELDADGSGGITGDELAKHWLMAAQEVAKRPLSASEQSLIWAGVQRSFETMDVQQDGIITQQEWLHMALLELHPAGPRNAEILHRQIRQSPGLVPGLVQSWLEVDERACGLVTRKMLNMRPCSTSTQKPRAKCWRRCRALVQRASHMRSTSLSRSSSALARWSCGSTLVKALRPVLNRILGKQATREGEERILALEEGSRLRRKQRRDDTSKQYKDLSFGDSDEEAETARDSSGFGSQEPCDLVLFHAPGVSAPVVAQAVAEHPDGAMDLVWFDHEGKKQHATASANKLEPYRPVLRILASPELENFQRSSSTETCVGDVEAAVVTCPNGHALIRSQPSFWSAAKQCQLCQEPIPQRKVRMTCFSCKYFVCGTCYLHSHNANVGQNPAAVKLVADELWPRCPAMGHPLERFAGVDGGALCECCGANEIGSTGPYFLTCRRCHFQLCYACARKALCALLNDACEPLALGDSSELGADVVRKCLAERAEQKQPGCGGVV</sequence>
<dbReference type="EMBL" id="CAUJNA010003341">
    <property type="protein sequence ID" value="CAJ1399588.1"/>
    <property type="molecule type" value="Genomic_DNA"/>
</dbReference>
<dbReference type="Proteomes" id="UP001178507">
    <property type="component" value="Unassembled WGS sequence"/>
</dbReference>
<dbReference type="InterPro" id="IPR002048">
    <property type="entry name" value="EF_hand_dom"/>
</dbReference>
<reference evidence="2" key="1">
    <citation type="submission" date="2023-08" db="EMBL/GenBank/DDBJ databases">
        <authorList>
            <person name="Chen Y."/>
            <person name="Shah S."/>
            <person name="Dougan E. K."/>
            <person name="Thang M."/>
            <person name="Chan C."/>
        </authorList>
    </citation>
    <scope>NUCLEOTIDE SEQUENCE</scope>
</reference>
<keyword evidence="3" id="KW-1185">Reference proteome</keyword>
<evidence type="ECO:0000256" key="1">
    <source>
        <dbReference type="SAM" id="MobiDB-lite"/>
    </source>
</evidence>
<comment type="caution">
    <text evidence="2">The sequence shown here is derived from an EMBL/GenBank/DDBJ whole genome shotgun (WGS) entry which is preliminary data.</text>
</comment>
<gene>
    <name evidence="2" type="ORF">EVOR1521_LOCUS23099</name>
</gene>
<name>A0AA36J4P4_9DINO</name>
<dbReference type="Gene3D" id="1.10.238.10">
    <property type="entry name" value="EF-hand"/>
    <property type="match status" value="1"/>
</dbReference>
<feature type="region of interest" description="Disordered" evidence="1">
    <location>
        <begin position="231"/>
        <end position="267"/>
    </location>
</feature>